<accession>A0ABY1P0V4</accession>
<dbReference type="Gene3D" id="3.30.1060.10">
    <property type="entry name" value="Peptide methionine sulphoxide reductase MsrA"/>
    <property type="match status" value="1"/>
</dbReference>
<feature type="domain" description="MsrB" evidence="12">
    <location>
        <begin position="279"/>
        <end position="402"/>
    </location>
</feature>
<comment type="similarity">
    <text evidence="10">Belongs to the MsrA Met sulfoxide reductase family.</text>
</comment>
<evidence type="ECO:0000256" key="2">
    <source>
        <dbReference type="ARBA" id="ARBA00011017"/>
    </source>
</evidence>
<dbReference type="EC" id="1.8.4.11" evidence="10"/>
<evidence type="ECO:0000256" key="10">
    <source>
        <dbReference type="HAMAP-Rule" id="MF_01401"/>
    </source>
</evidence>
<keyword evidence="11" id="KW-0472">Membrane</keyword>
<evidence type="ECO:0000313" key="13">
    <source>
        <dbReference type="EMBL" id="SMP23571.1"/>
    </source>
</evidence>
<keyword evidence="14" id="KW-1185">Reference proteome</keyword>
<dbReference type="PANTHER" id="PTHR10173">
    <property type="entry name" value="METHIONINE SULFOXIDE REDUCTASE"/>
    <property type="match status" value="1"/>
</dbReference>
<dbReference type="Proteomes" id="UP001157960">
    <property type="component" value="Unassembled WGS sequence"/>
</dbReference>
<keyword evidence="4" id="KW-0511">Multifunctional enzyme</keyword>
<evidence type="ECO:0000256" key="8">
    <source>
        <dbReference type="ARBA" id="ARBA00048782"/>
    </source>
</evidence>
<organism evidence="13 14">
    <name type="scientific">Chryseobacterium profundimaris</name>
    <dbReference type="NCBI Taxonomy" id="1387275"/>
    <lineage>
        <taxon>Bacteria</taxon>
        <taxon>Pseudomonadati</taxon>
        <taxon>Bacteroidota</taxon>
        <taxon>Flavobacteriia</taxon>
        <taxon>Flavobacteriales</taxon>
        <taxon>Weeksellaceae</taxon>
        <taxon>Chryseobacterium group</taxon>
        <taxon>Chryseobacterium</taxon>
    </lineage>
</organism>
<proteinExistence type="inferred from homology"/>
<keyword evidence="11" id="KW-0812">Transmembrane</keyword>
<dbReference type="PROSITE" id="PS51790">
    <property type="entry name" value="MSRB"/>
    <property type="match status" value="1"/>
</dbReference>
<name>A0ABY1P0V4_9FLAO</name>
<comment type="similarity">
    <text evidence="1">In the C-terminal section; belongs to the MsrB Met sulfoxide reductase family.</text>
</comment>
<feature type="transmembrane region" description="Helical" evidence="11">
    <location>
        <begin position="60"/>
        <end position="80"/>
    </location>
</feature>
<comment type="caution">
    <text evidence="13">The sequence shown here is derived from an EMBL/GenBank/DDBJ whole genome shotgun (WGS) entry which is preliminary data.</text>
</comment>
<feature type="active site" evidence="10">
    <location>
        <position position="109"/>
    </location>
</feature>
<dbReference type="SUPFAM" id="SSF51316">
    <property type="entry name" value="Mss4-like"/>
    <property type="match status" value="1"/>
</dbReference>
<dbReference type="Gene3D" id="2.170.150.20">
    <property type="entry name" value="Peptide methionine sulfoxide reductase"/>
    <property type="match status" value="1"/>
</dbReference>
<comment type="similarity">
    <text evidence="2">In the N-terminal section; belongs to the MsrA Met sulfoxide reductase family.</text>
</comment>
<comment type="catalytic activity">
    <reaction evidence="6 10">
        <text>L-methionyl-[protein] + [thioredoxin]-disulfide + H2O = L-methionyl-(S)-S-oxide-[protein] + [thioredoxin]-dithiol</text>
        <dbReference type="Rhea" id="RHEA:14217"/>
        <dbReference type="Rhea" id="RHEA-COMP:10698"/>
        <dbReference type="Rhea" id="RHEA-COMP:10700"/>
        <dbReference type="Rhea" id="RHEA-COMP:12313"/>
        <dbReference type="Rhea" id="RHEA-COMP:12315"/>
        <dbReference type="ChEBI" id="CHEBI:15377"/>
        <dbReference type="ChEBI" id="CHEBI:16044"/>
        <dbReference type="ChEBI" id="CHEBI:29950"/>
        <dbReference type="ChEBI" id="CHEBI:44120"/>
        <dbReference type="ChEBI" id="CHEBI:50058"/>
        <dbReference type="EC" id="1.8.4.11"/>
    </reaction>
</comment>
<evidence type="ECO:0000256" key="5">
    <source>
        <dbReference type="ARBA" id="ARBA00024679"/>
    </source>
</evidence>
<dbReference type="Pfam" id="PF01641">
    <property type="entry name" value="SelR"/>
    <property type="match status" value="1"/>
</dbReference>
<comment type="catalytic activity">
    <reaction evidence="7 9">
        <text>L-methionyl-[protein] + [thioredoxin]-disulfide + H2O = L-methionyl-(R)-S-oxide-[protein] + [thioredoxin]-dithiol</text>
        <dbReference type="Rhea" id="RHEA:24164"/>
        <dbReference type="Rhea" id="RHEA-COMP:10698"/>
        <dbReference type="Rhea" id="RHEA-COMP:10700"/>
        <dbReference type="Rhea" id="RHEA-COMP:12313"/>
        <dbReference type="Rhea" id="RHEA-COMP:12314"/>
        <dbReference type="ChEBI" id="CHEBI:15377"/>
        <dbReference type="ChEBI" id="CHEBI:16044"/>
        <dbReference type="ChEBI" id="CHEBI:29950"/>
        <dbReference type="ChEBI" id="CHEBI:45764"/>
        <dbReference type="ChEBI" id="CHEBI:50058"/>
        <dbReference type="EC" id="1.8.4.12"/>
    </reaction>
</comment>
<evidence type="ECO:0000256" key="3">
    <source>
        <dbReference type="ARBA" id="ARBA00023002"/>
    </source>
</evidence>
<dbReference type="PANTHER" id="PTHR10173:SF59">
    <property type="entry name" value="PEPTIDE METHIONINE SULFOXIDE REDUCTASE MSRA_MSRB"/>
    <property type="match status" value="1"/>
</dbReference>
<keyword evidence="11" id="KW-1133">Transmembrane helix</keyword>
<comment type="function">
    <text evidence="5 10">Has an important function as a repair enzyme for proteins that have been inactivated by oxidation. Catalyzes the reversible oxidation-reduction of methionine sulfoxide in proteins to methionine.</text>
</comment>
<evidence type="ECO:0000256" key="1">
    <source>
        <dbReference type="ARBA" id="ARBA00008076"/>
    </source>
</evidence>
<feature type="active site" description="Nucleophile" evidence="9">
    <location>
        <position position="391"/>
    </location>
</feature>
<comment type="similarity">
    <text evidence="9">Belongs to the MsrB Met sulfoxide reductase family.</text>
</comment>
<dbReference type="InterPro" id="IPR028427">
    <property type="entry name" value="Met_Sox_Rdtase_MsrB"/>
</dbReference>
<dbReference type="EMBL" id="FXTZ01000007">
    <property type="protein sequence ID" value="SMP23571.1"/>
    <property type="molecule type" value="Genomic_DNA"/>
</dbReference>
<evidence type="ECO:0000256" key="7">
    <source>
        <dbReference type="ARBA" id="ARBA00048488"/>
    </source>
</evidence>
<dbReference type="EC" id="1.8.4.12" evidence="9"/>
<dbReference type="HAMAP" id="MF_01401">
    <property type="entry name" value="MsrA"/>
    <property type="match status" value="1"/>
</dbReference>
<evidence type="ECO:0000256" key="4">
    <source>
        <dbReference type="ARBA" id="ARBA00023268"/>
    </source>
</evidence>
<comment type="caution">
    <text evidence="9">Lacks conserved residue(s) required for the propagation of feature annotation.</text>
</comment>
<evidence type="ECO:0000256" key="9">
    <source>
        <dbReference type="HAMAP-Rule" id="MF_01400"/>
    </source>
</evidence>
<dbReference type="InterPro" id="IPR002579">
    <property type="entry name" value="Met_Sox_Rdtase_MsrB_dom"/>
</dbReference>
<protein>
    <recommendedName>
        <fullName evidence="9 10">Multifunctional fusion protein</fullName>
    </recommendedName>
    <domain>
        <recommendedName>
            <fullName evidence="10">Peptide methionine sulfoxide reductase MsrA</fullName>
            <shortName evidence="10">Protein-methionine-S-oxide reductase</shortName>
            <ecNumber evidence="10">1.8.4.11</ecNumber>
        </recommendedName>
        <alternativeName>
            <fullName evidence="10">Peptide-methionine (S)-S-oxide reductase</fullName>
            <shortName evidence="10">Peptide Met(O) reductase</shortName>
        </alternativeName>
    </domain>
    <domain>
        <recommendedName>
            <fullName evidence="9">Peptide methionine sulfoxide reductase MsrB</fullName>
            <ecNumber evidence="9">1.8.4.12</ecNumber>
        </recommendedName>
        <alternativeName>
            <fullName evidence="9">Peptide-methionine (R)-S-oxide reductase</fullName>
        </alternativeName>
    </domain>
</protein>
<evidence type="ECO:0000259" key="12">
    <source>
        <dbReference type="PROSITE" id="PS51790"/>
    </source>
</evidence>
<dbReference type="InterPro" id="IPR002569">
    <property type="entry name" value="Met_Sox_Rdtase_MsrA_dom"/>
</dbReference>
<evidence type="ECO:0000313" key="14">
    <source>
        <dbReference type="Proteomes" id="UP001157960"/>
    </source>
</evidence>
<dbReference type="SUPFAM" id="SSF55068">
    <property type="entry name" value="Peptide methionine sulfoxide reductase"/>
    <property type="match status" value="1"/>
</dbReference>
<evidence type="ECO:0000256" key="11">
    <source>
        <dbReference type="SAM" id="Phobius"/>
    </source>
</evidence>
<gene>
    <name evidence="9" type="primary">msrB</name>
    <name evidence="10" type="synonym">msrA</name>
    <name evidence="13" type="ORF">SAMN06264346_107129</name>
</gene>
<sequence>MIIIFLIILGYLFTIWGIWKTLNGIRVTDFAIVKRAVVFKGWLNDFKSGKMKKNIKMKNILILLGVVLGIAVFATSCGDAKKKSTAFKKENETIMDNRNVKEVYFAGGCFWGTEHFFQQIRGVVGTEVGYANGNKENPTYEEVVSHTTGFAETVKVKYDPEEVDLKLLIELYFKTIDPTSLNKQGNDRGDQYRTGIYSTDKETEAIVKAEVAKLAKNYSKPVLVETMPLKNFYKAEDYHQDYLDKNPGGYCHIEPGLFEMARNANPPKKKEVKYQKPDKKALKEKLTAEQYNVTQENGTERAFQNEYWDETREGIYVDITTGEPLFISTDKFESGCGWPSFSKPITKKLVEEKLDRSHGMTRVEVRSKTGDAHLGHVFNDGPEDKGGLRYCINSASLKFIPKAEMKEKGYGEYIALLDKK</sequence>
<dbReference type="NCBIfam" id="TIGR00357">
    <property type="entry name" value="peptide-methionine (R)-S-oxide reductase MsrB"/>
    <property type="match status" value="1"/>
</dbReference>
<dbReference type="Pfam" id="PF01625">
    <property type="entry name" value="PMSR"/>
    <property type="match status" value="1"/>
</dbReference>
<comment type="catalytic activity">
    <reaction evidence="8 10">
        <text>[thioredoxin]-disulfide + L-methionine + H2O = L-methionine (S)-S-oxide + [thioredoxin]-dithiol</text>
        <dbReference type="Rhea" id="RHEA:19993"/>
        <dbReference type="Rhea" id="RHEA-COMP:10698"/>
        <dbReference type="Rhea" id="RHEA-COMP:10700"/>
        <dbReference type="ChEBI" id="CHEBI:15377"/>
        <dbReference type="ChEBI" id="CHEBI:29950"/>
        <dbReference type="ChEBI" id="CHEBI:50058"/>
        <dbReference type="ChEBI" id="CHEBI:57844"/>
        <dbReference type="ChEBI" id="CHEBI:58772"/>
        <dbReference type="EC" id="1.8.4.11"/>
    </reaction>
</comment>
<keyword evidence="3 9" id="KW-0560">Oxidoreductase</keyword>
<dbReference type="NCBIfam" id="TIGR00401">
    <property type="entry name" value="msrA"/>
    <property type="match status" value="1"/>
</dbReference>
<dbReference type="InterPro" id="IPR036509">
    <property type="entry name" value="Met_Sox_Rdtase_MsrA_sf"/>
</dbReference>
<evidence type="ECO:0000256" key="6">
    <source>
        <dbReference type="ARBA" id="ARBA00047806"/>
    </source>
</evidence>
<dbReference type="InterPro" id="IPR011057">
    <property type="entry name" value="Mss4-like_sf"/>
</dbReference>
<reference evidence="13 14" key="1">
    <citation type="submission" date="2017-05" db="EMBL/GenBank/DDBJ databases">
        <authorList>
            <person name="Varghese N."/>
            <person name="Submissions S."/>
        </authorList>
    </citation>
    <scope>NUCLEOTIDE SEQUENCE [LARGE SCALE GENOMIC DNA]</scope>
    <source>
        <strain evidence="13 14">DSM 28214</strain>
    </source>
</reference>
<dbReference type="HAMAP" id="MF_01400">
    <property type="entry name" value="MsrB"/>
    <property type="match status" value="1"/>
</dbReference>